<dbReference type="NCBIfam" id="TIGR02669">
    <property type="entry name" value="SpoIID_LytB"/>
    <property type="match status" value="1"/>
</dbReference>
<dbReference type="AlphaFoldDB" id="A0A9D9IS58"/>
<name>A0A9D9IS58_9BACT</name>
<comment type="caution">
    <text evidence="2">The sequence shown here is derived from an EMBL/GenBank/DDBJ whole genome shotgun (WGS) entry which is preliminary data.</text>
</comment>
<dbReference type="GO" id="GO:0030288">
    <property type="term" value="C:outer membrane-bounded periplasmic space"/>
    <property type="evidence" value="ECO:0007669"/>
    <property type="project" value="TreeGrafter"/>
</dbReference>
<feature type="domain" description="Sporulation stage II protein D amidase enhancer LytB N-terminal" evidence="1">
    <location>
        <begin position="97"/>
        <end position="215"/>
    </location>
</feature>
<evidence type="ECO:0000313" key="2">
    <source>
        <dbReference type="EMBL" id="MBO8476876.1"/>
    </source>
</evidence>
<proteinExistence type="predicted"/>
<organism evidence="2 3">
    <name type="scientific">Candidatus Limisoma faecipullorum</name>
    <dbReference type="NCBI Taxonomy" id="2840854"/>
    <lineage>
        <taxon>Bacteria</taxon>
        <taxon>Pseudomonadati</taxon>
        <taxon>Bacteroidota</taxon>
        <taxon>Bacteroidia</taxon>
        <taxon>Bacteroidales</taxon>
        <taxon>Candidatus Limisoma</taxon>
    </lineage>
</organism>
<dbReference type="Proteomes" id="UP000823598">
    <property type="component" value="Unassembled WGS sequence"/>
</dbReference>
<dbReference type="InterPro" id="IPR013486">
    <property type="entry name" value="SpoIID/LytB"/>
</dbReference>
<evidence type="ECO:0000313" key="3">
    <source>
        <dbReference type="Proteomes" id="UP000823598"/>
    </source>
</evidence>
<reference evidence="2" key="1">
    <citation type="submission" date="2020-10" db="EMBL/GenBank/DDBJ databases">
        <authorList>
            <person name="Gilroy R."/>
        </authorList>
    </citation>
    <scope>NUCLEOTIDE SEQUENCE</scope>
    <source>
        <strain evidence="2">6919</strain>
    </source>
</reference>
<sequence length="440" mass="50009">MQQPVVKVGIMNEPAIKFRFSADYRCGEKLVSGEQSAEVCDGKVKWNGELYPTVEFTPCDMANSYFELYDVTIGVNFHWERKENQSFRGSLRLIVENGKLTAVNILPVEEYLLSVISSEMSATASLELLKAHAVISRSWLLSQIEKNKELTASDTKYEPSTVTDTEIVRWYDREDHVNFDVCADDHCQRYQGITRESTQKVREAIGATFGQVLMYGGKLCDARFSKSCGGVFEQFENCWEPKHYDYLVARRDSASPMDFPDLTVEENARKWILEAPEAFCNTTDKQILSQVLNSYDQETVDFYRWKVEYTQQELSELIKNRSGIDYGGIVDLVPVARGTSGRLYRLKIVGTKRTMIIGKELEIRRTLSPSHLYSSAFVVEKEGSSDGLPEKFIIKGAGWGHGVGLCQIGAAVMGEKGYDYRQILQHYFINSEITELYSKD</sequence>
<dbReference type="GO" id="GO:0030435">
    <property type="term" value="P:sporulation resulting in formation of a cellular spore"/>
    <property type="evidence" value="ECO:0007669"/>
    <property type="project" value="InterPro"/>
</dbReference>
<reference evidence="2" key="2">
    <citation type="journal article" date="2021" name="PeerJ">
        <title>Extensive microbial diversity within the chicken gut microbiome revealed by metagenomics and culture.</title>
        <authorList>
            <person name="Gilroy R."/>
            <person name="Ravi A."/>
            <person name="Getino M."/>
            <person name="Pursley I."/>
            <person name="Horton D.L."/>
            <person name="Alikhan N.F."/>
            <person name="Baker D."/>
            <person name="Gharbi K."/>
            <person name="Hall N."/>
            <person name="Watson M."/>
            <person name="Adriaenssens E.M."/>
            <person name="Foster-Nyarko E."/>
            <person name="Jarju S."/>
            <person name="Secka A."/>
            <person name="Antonio M."/>
            <person name="Oren A."/>
            <person name="Chaudhuri R.R."/>
            <person name="La Ragione R."/>
            <person name="Hildebrand F."/>
            <person name="Pallen M.J."/>
        </authorList>
    </citation>
    <scope>NUCLEOTIDE SEQUENCE</scope>
    <source>
        <strain evidence="2">6919</strain>
    </source>
</reference>
<dbReference type="PANTHER" id="PTHR30032:SF4">
    <property type="entry name" value="AMIDASE ENHANCER"/>
    <property type="match status" value="1"/>
</dbReference>
<protein>
    <submittedName>
        <fullName evidence="2">SpoIID/LytB domain-containing protein</fullName>
    </submittedName>
</protein>
<dbReference type="Pfam" id="PF08486">
    <property type="entry name" value="SpoIID"/>
    <property type="match status" value="1"/>
</dbReference>
<dbReference type="InterPro" id="IPR051922">
    <property type="entry name" value="Bact_Sporulation_Assoc"/>
</dbReference>
<evidence type="ECO:0000259" key="1">
    <source>
        <dbReference type="Pfam" id="PF08486"/>
    </source>
</evidence>
<gene>
    <name evidence="2" type="ORF">IAB88_07775</name>
</gene>
<dbReference type="PANTHER" id="PTHR30032">
    <property type="entry name" value="N-ACETYLMURAMOYL-L-ALANINE AMIDASE-RELATED"/>
    <property type="match status" value="1"/>
</dbReference>
<dbReference type="EMBL" id="JADIMC010000088">
    <property type="protein sequence ID" value="MBO8476876.1"/>
    <property type="molecule type" value="Genomic_DNA"/>
</dbReference>
<accession>A0A9D9IS58</accession>
<dbReference type="InterPro" id="IPR013693">
    <property type="entry name" value="SpoIID/LytB_N"/>
</dbReference>